<protein>
    <submittedName>
        <fullName evidence="2">Uncharacterized protein</fullName>
    </submittedName>
</protein>
<feature type="transmembrane region" description="Helical" evidence="1">
    <location>
        <begin position="129"/>
        <end position="149"/>
    </location>
</feature>
<accession>A0ABR3V919</accession>
<evidence type="ECO:0000256" key="1">
    <source>
        <dbReference type="SAM" id="Phobius"/>
    </source>
</evidence>
<gene>
    <name evidence="2" type="ORF">VTJ49DRAFT_3100</name>
</gene>
<reference evidence="2 3" key="1">
    <citation type="journal article" date="2024" name="Commun. Biol.">
        <title>Comparative genomic analysis of thermophilic fungi reveals convergent evolutionary adaptations and gene losses.</title>
        <authorList>
            <person name="Steindorff A.S."/>
            <person name="Aguilar-Pontes M.V."/>
            <person name="Robinson A.J."/>
            <person name="Andreopoulos B."/>
            <person name="LaButti K."/>
            <person name="Kuo A."/>
            <person name="Mondo S."/>
            <person name="Riley R."/>
            <person name="Otillar R."/>
            <person name="Haridas S."/>
            <person name="Lipzen A."/>
            <person name="Grimwood J."/>
            <person name="Schmutz J."/>
            <person name="Clum A."/>
            <person name="Reid I.D."/>
            <person name="Moisan M.C."/>
            <person name="Butler G."/>
            <person name="Nguyen T.T.M."/>
            <person name="Dewar K."/>
            <person name="Conant G."/>
            <person name="Drula E."/>
            <person name="Henrissat B."/>
            <person name="Hansel C."/>
            <person name="Singer S."/>
            <person name="Hutchinson M.I."/>
            <person name="de Vries R.P."/>
            <person name="Natvig D.O."/>
            <person name="Powell A.J."/>
            <person name="Tsang A."/>
            <person name="Grigoriev I.V."/>
        </authorList>
    </citation>
    <scope>NUCLEOTIDE SEQUENCE [LARGE SCALE GENOMIC DNA]</scope>
    <source>
        <strain evidence="2 3">CBS 620.91</strain>
    </source>
</reference>
<dbReference type="EMBL" id="JAZGSY010000241">
    <property type="protein sequence ID" value="KAL1838052.1"/>
    <property type="molecule type" value="Genomic_DNA"/>
</dbReference>
<evidence type="ECO:0000313" key="3">
    <source>
        <dbReference type="Proteomes" id="UP001583172"/>
    </source>
</evidence>
<comment type="caution">
    <text evidence="2">The sequence shown here is derived from an EMBL/GenBank/DDBJ whole genome shotgun (WGS) entry which is preliminary data.</text>
</comment>
<organism evidence="2 3">
    <name type="scientific">Humicola insolens</name>
    <name type="common">Soft-rot fungus</name>
    <dbReference type="NCBI Taxonomy" id="85995"/>
    <lineage>
        <taxon>Eukaryota</taxon>
        <taxon>Fungi</taxon>
        <taxon>Dikarya</taxon>
        <taxon>Ascomycota</taxon>
        <taxon>Pezizomycotina</taxon>
        <taxon>Sordariomycetes</taxon>
        <taxon>Sordariomycetidae</taxon>
        <taxon>Sordariales</taxon>
        <taxon>Chaetomiaceae</taxon>
        <taxon>Mycothermus</taxon>
    </lineage>
</organism>
<proteinExistence type="predicted"/>
<name>A0ABR3V919_HUMIN</name>
<evidence type="ECO:0000313" key="2">
    <source>
        <dbReference type="EMBL" id="KAL1838052.1"/>
    </source>
</evidence>
<sequence>MTSSQPAPDITPPPLIPSEDPLYTIIYPPGPGPAPLKPALSATSAKYTNWLLRVPGVGLLAESMTETLNSTTTPPTTSTTLETGCFVVLMVVIIAAVVATFFLVSTAVFAAAYPPKVVERMSPREVARVIFRLVGAQVVAVVMGGWGWYRWSV</sequence>
<dbReference type="Proteomes" id="UP001583172">
    <property type="component" value="Unassembled WGS sequence"/>
</dbReference>
<feature type="transmembrane region" description="Helical" evidence="1">
    <location>
        <begin position="86"/>
        <end position="109"/>
    </location>
</feature>
<keyword evidence="1" id="KW-0812">Transmembrane</keyword>
<keyword evidence="1" id="KW-0472">Membrane</keyword>
<keyword evidence="1" id="KW-1133">Transmembrane helix</keyword>
<keyword evidence="3" id="KW-1185">Reference proteome</keyword>